<feature type="chain" id="PRO_5039091230" description="Lipoprotein" evidence="8">
    <location>
        <begin position="23"/>
        <end position="277"/>
    </location>
</feature>
<evidence type="ECO:0000256" key="4">
    <source>
        <dbReference type="ARBA" id="ARBA00023139"/>
    </source>
</evidence>
<evidence type="ECO:0000256" key="6">
    <source>
        <dbReference type="PIRNR" id="PIRNR002854"/>
    </source>
</evidence>
<feature type="signal peptide" evidence="8">
    <location>
        <begin position="1"/>
        <end position="22"/>
    </location>
</feature>
<comment type="subcellular location">
    <subcellularLocation>
        <location evidence="1">Membrane</location>
        <topology evidence="1">Lipid-anchor</topology>
    </subcellularLocation>
</comment>
<evidence type="ECO:0000313" key="9">
    <source>
        <dbReference type="EMBL" id="KXB60310.1"/>
    </source>
</evidence>
<dbReference type="PIRSF" id="PIRSF002854">
    <property type="entry name" value="MetQ"/>
    <property type="match status" value="1"/>
</dbReference>
<dbReference type="PANTHER" id="PTHR30429">
    <property type="entry name" value="D-METHIONINE-BINDING LIPOPROTEIN METQ"/>
    <property type="match status" value="1"/>
</dbReference>
<dbReference type="InterPro" id="IPR004872">
    <property type="entry name" value="Lipoprotein_NlpA"/>
</dbReference>
<dbReference type="Pfam" id="PF03180">
    <property type="entry name" value="Lipoprotein_9"/>
    <property type="match status" value="1"/>
</dbReference>
<evidence type="ECO:0000256" key="5">
    <source>
        <dbReference type="ARBA" id="ARBA00023288"/>
    </source>
</evidence>
<gene>
    <name evidence="9" type="ORF">HMPREF3186_00807</name>
</gene>
<dbReference type="AlphaFoldDB" id="A0A133ZY35"/>
<name>A0A133ZY35_9BACL</name>
<reference evidence="10" key="1">
    <citation type="submission" date="2016-01" db="EMBL/GenBank/DDBJ databases">
        <authorList>
            <person name="Mitreva M."/>
            <person name="Pepin K.H."/>
            <person name="Mihindukulasuriya K.A."/>
            <person name="Fulton R."/>
            <person name="Fronick C."/>
            <person name="O'Laughlin M."/>
            <person name="Miner T."/>
            <person name="Herter B."/>
            <person name="Rosa B.A."/>
            <person name="Cordes M."/>
            <person name="Tomlinson C."/>
            <person name="Wollam A."/>
            <person name="Palsikar V.B."/>
            <person name="Mardis E.R."/>
            <person name="Wilson R.K."/>
        </authorList>
    </citation>
    <scope>NUCLEOTIDE SEQUENCE [LARGE SCALE GENOMIC DNA]</scope>
    <source>
        <strain evidence="10">DNF01167</strain>
    </source>
</reference>
<keyword evidence="2 8" id="KW-0732">Signal</keyword>
<evidence type="ECO:0000256" key="1">
    <source>
        <dbReference type="ARBA" id="ARBA00004635"/>
    </source>
</evidence>
<dbReference type="Proteomes" id="UP000070355">
    <property type="component" value="Unassembled WGS sequence"/>
</dbReference>
<evidence type="ECO:0000256" key="7">
    <source>
        <dbReference type="PIRSR" id="PIRSR002854-1"/>
    </source>
</evidence>
<dbReference type="STRING" id="1379.HMPREF3186_00807"/>
<evidence type="ECO:0000256" key="3">
    <source>
        <dbReference type="ARBA" id="ARBA00023136"/>
    </source>
</evidence>
<dbReference type="GO" id="GO:0016020">
    <property type="term" value="C:membrane"/>
    <property type="evidence" value="ECO:0007669"/>
    <property type="project" value="UniProtKB-SubCell"/>
</dbReference>
<sequence>MKKIISFIASLAALLLVLTACSSKTEAPKKEEKKEPVTVKVASHTSPMTDMLEMIKEDLKKEGYNLEIVKVSDNVQANVALNNKEVDANFFQHRPFMEQFNQKNNAHLVAVQPIYNATVSFYSKTLKDIKDLKDGADVAIPSDPTNLARALRLLDHAKVITLKDPNSFTVTEADIKDNPKHLKFTKVSLLNLNEAYNEKDLVFNYPTYISKLGLTPDKNGLALEKSDDLTFAISLVAREDNKDDAKVQAVKKALASEKVKDYINKELKPKGHATPAF</sequence>
<keyword evidence="3" id="KW-0472">Membrane</keyword>
<comment type="caution">
    <text evidence="9">The sequence shown here is derived from an EMBL/GenBank/DDBJ whole genome shotgun (WGS) entry which is preliminary data.</text>
</comment>
<protein>
    <recommendedName>
        <fullName evidence="6">Lipoprotein</fullName>
    </recommendedName>
</protein>
<keyword evidence="4" id="KW-0564">Palmitate</keyword>
<evidence type="ECO:0000313" key="10">
    <source>
        <dbReference type="Proteomes" id="UP000070355"/>
    </source>
</evidence>
<feature type="lipid moiety-binding region" description="S-diacylglycerol cysteine" evidence="7">
    <location>
        <position position="21"/>
    </location>
</feature>
<dbReference type="EMBL" id="LSDC01000057">
    <property type="protein sequence ID" value="KXB60310.1"/>
    <property type="molecule type" value="Genomic_DNA"/>
</dbReference>
<proteinExistence type="inferred from homology"/>
<dbReference type="RefSeq" id="WP_060914011.1">
    <property type="nucleotide sequence ID" value="NZ_JAWFGB010000014.1"/>
</dbReference>
<comment type="similarity">
    <text evidence="6">Belongs to the nlpA lipoprotein family.</text>
</comment>
<dbReference type="SUPFAM" id="SSF53850">
    <property type="entry name" value="Periplasmic binding protein-like II"/>
    <property type="match status" value="1"/>
</dbReference>
<dbReference type="PATRIC" id="fig|1379.3.peg.789"/>
<dbReference type="PANTHER" id="PTHR30429:SF0">
    <property type="entry name" value="METHIONINE-BINDING LIPOPROTEIN METQ"/>
    <property type="match status" value="1"/>
</dbReference>
<organism evidence="9 10">
    <name type="scientific">Gemella haemolysans</name>
    <dbReference type="NCBI Taxonomy" id="1379"/>
    <lineage>
        <taxon>Bacteria</taxon>
        <taxon>Bacillati</taxon>
        <taxon>Bacillota</taxon>
        <taxon>Bacilli</taxon>
        <taxon>Bacillales</taxon>
        <taxon>Gemellaceae</taxon>
        <taxon>Gemella</taxon>
    </lineage>
</organism>
<dbReference type="OrthoDB" id="9812878at2"/>
<evidence type="ECO:0000256" key="8">
    <source>
        <dbReference type="SAM" id="SignalP"/>
    </source>
</evidence>
<accession>A0A133ZY35</accession>
<keyword evidence="5 6" id="KW-0449">Lipoprotein</keyword>
<dbReference type="Gene3D" id="3.40.190.10">
    <property type="entry name" value="Periplasmic binding protein-like II"/>
    <property type="match status" value="2"/>
</dbReference>
<evidence type="ECO:0000256" key="2">
    <source>
        <dbReference type="ARBA" id="ARBA00022729"/>
    </source>
</evidence>
<dbReference type="PROSITE" id="PS51257">
    <property type="entry name" value="PROKAR_LIPOPROTEIN"/>
    <property type="match status" value="1"/>
</dbReference>